<gene>
    <name evidence="8" type="primary">Slfn13</name>
    <name evidence="8" type="ORF">TURVEL_R13387</name>
</gene>
<feature type="domain" description="Schlafen AlbA-2" evidence="4">
    <location>
        <begin position="211"/>
        <end position="327"/>
    </location>
</feature>
<dbReference type="EMBL" id="VZTY01023419">
    <property type="protein sequence ID" value="NXU55354.1"/>
    <property type="molecule type" value="Genomic_DNA"/>
</dbReference>
<keyword evidence="2" id="KW-0547">Nucleotide-binding</keyword>
<dbReference type="InterPro" id="IPR048729">
    <property type="entry name" value="SLFN_GTPase-like"/>
</dbReference>
<keyword evidence="9" id="KW-1185">Reference proteome</keyword>
<dbReference type="InterPro" id="IPR018647">
    <property type="entry name" value="SLFN_3-like_DNA/RNA_helicase"/>
</dbReference>
<dbReference type="SUPFAM" id="SSF52540">
    <property type="entry name" value="P-loop containing nucleoside triphosphate hydrolases"/>
    <property type="match status" value="1"/>
</dbReference>
<evidence type="ECO:0000259" key="4">
    <source>
        <dbReference type="Pfam" id="PF04326"/>
    </source>
</evidence>
<sequence length="906" mass="104011">YVHKFISVKLETEYPEVVLDVGKICFGEKARKHIPKNSRQYQKDILACAVCALLNSGGGVVKAEIENKTYNLASETIGLDLEEIFQFLGLYPDLGKYLDFKQQDDCIFIFIKTWSSKNTTSTSRKPRFCSLSTGLYTKYGASLSRVAPDKALSFLESSHDNARRELTIEPYVKKMRTMSIEENYRNNTLRAVAELYNRDQLQRGEMLTFRESQYVEFKHYENILKCVKGILPKYIAGFANADGGYLWIGVDDDGTVKGFSSDDEGLQQLSDAIDSVQDKLILSHFCKNGLAHNIQHQHKIFKVCTEDGNHCGYVCAVKIQPFTCIVFSEDPDSWIVEDRTIRRLKADEWAEWMSAADPDLSKLSETFRLELSLSEGPPLVKPVYSHQGLNNVDDLCKQLFPVEPHGITYMPKKLCEDLLRKWPELNTVMENQLKHLSEGILIFSRSWAVEVGLPEKKDIVCDVLLIAKSWPPVLYTICEHHISQDLFKYSRQVAQQLKQKLVNTGGYIHKLCVIPKVLALLPKENCGKECGNLNIQELYPQDYGLIESNNLKDLLRALTIVLLSFKSFLSDYVGTEFLNLLTFKQYQLLSENLHRTKKLYIYGLPGTGKTIMALKIIERIRSMLQCRQEEVLYVCENKPLSTFVMKRNICEAVTRANFMMKSFKKVKHIIIDEAQNFRVENGDWYQKALALTSSADLPEPGFLWIFLDFLQTSHPYSSGLPEARLHDPIEFLTKVVRNANSIFDYIKERMETIVKETTLNIPRQRLEGLLERATCAHDVQGCIKLDTKQDIEEIAEYVAEHCREYLNRGYSEKDIAILCYTKNHVEEWQEIIAVALRNKRTRILLRNTEEGLEEHTILDSVRCFSGLERNIVFGIIPANFPDHRVILDNILVCVASRANLYLHLLF</sequence>
<dbReference type="InterPro" id="IPR007421">
    <property type="entry name" value="Schlafen_AlbA_2_dom"/>
</dbReference>
<organism evidence="8 9">
    <name type="scientific">Turnix velox</name>
    <name type="common">Little buttonquail</name>
    <dbReference type="NCBI Taxonomy" id="2529409"/>
    <lineage>
        <taxon>Eukaryota</taxon>
        <taxon>Metazoa</taxon>
        <taxon>Chordata</taxon>
        <taxon>Craniata</taxon>
        <taxon>Vertebrata</taxon>
        <taxon>Euteleostomi</taxon>
        <taxon>Archelosauria</taxon>
        <taxon>Archosauria</taxon>
        <taxon>Dinosauria</taxon>
        <taxon>Saurischia</taxon>
        <taxon>Theropoda</taxon>
        <taxon>Coelurosauria</taxon>
        <taxon>Aves</taxon>
        <taxon>Neognathae</taxon>
        <taxon>Neoaves</taxon>
        <taxon>Charadriiformes</taxon>
        <taxon>Turnicidae</taxon>
        <taxon>Turnix</taxon>
    </lineage>
</organism>
<keyword evidence="3" id="KW-0067">ATP-binding</keyword>
<feature type="non-terminal residue" evidence="8">
    <location>
        <position position="906"/>
    </location>
</feature>
<protein>
    <submittedName>
        <fullName evidence="8">SLN13 protein</fullName>
    </submittedName>
</protein>
<dbReference type="Proteomes" id="UP000582182">
    <property type="component" value="Unassembled WGS sequence"/>
</dbReference>
<dbReference type="InterPro" id="IPR038461">
    <property type="entry name" value="Schlafen_AlbA_2_dom_sf"/>
</dbReference>
<comment type="caution">
    <text evidence="8">The sequence shown here is derived from an EMBL/GenBank/DDBJ whole genome shotgun (WGS) entry which is preliminary data.</text>
</comment>
<evidence type="ECO:0000256" key="2">
    <source>
        <dbReference type="ARBA" id="ARBA00022741"/>
    </source>
</evidence>
<dbReference type="Gene3D" id="3.30.950.30">
    <property type="entry name" value="Schlafen, AAA domain"/>
    <property type="match status" value="1"/>
</dbReference>
<dbReference type="Pfam" id="PF04326">
    <property type="entry name" value="SLFN_AlbA_2"/>
    <property type="match status" value="1"/>
</dbReference>
<feature type="domain" description="Poxin-Schlafen/Schlafen-like N-terminal" evidence="6">
    <location>
        <begin position="90"/>
        <end position="209"/>
    </location>
</feature>
<dbReference type="InterPro" id="IPR027417">
    <property type="entry name" value="P-loop_NTPase"/>
</dbReference>
<evidence type="ECO:0000259" key="6">
    <source>
        <dbReference type="Pfam" id="PF17057"/>
    </source>
</evidence>
<dbReference type="Pfam" id="PF17057">
    <property type="entry name" value="B3R"/>
    <property type="match status" value="1"/>
</dbReference>
<dbReference type="Pfam" id="PF21026">
    <property type="entry name" value="SLFN_GTPase-like"/>
    <property type="match status" value="1"/>
</dbReference>
<dbReference type="Pfam" id="PF09848">
    <property type="entry name" value="SLFN-g3_helicase"/>
    <property type="match status" value="1"/>
</dbReference>
<dbReference type="InterPro" id="IPR029684">
    <property type="entry name" value="Schlafen"/>
</dbReference>
<feature type="non-terminal residue" evidence="8">
    <location>
        <position position="1"/>
    </location>
</feature>
<dbReference type="Gene3D" id="3.40.50.300">
    <property type="entry name" value="P-loop containing nucleotide triphosphate hydrolases"/>
    <property type="match status" value="2"/>
</dbReference>
<accession>A0A7L3LMM1</accession>
<evidence type="ECO:0000313" key="9">
    <source>
        <dbReference type="Proteomes" id="UP000582182"/>
    </source>
</evidence>
<evidence type="ECO:0000259" key="7">
    <source>
        <dbReference type="Pfam" id="PF21026"/>
    </source>
</evidence>
<evidence type="ECO:0000259" key="5">
    <source>
        <dbReference type="Pfam" id="PF09848"/>
    </source>
</evidence>
<reference evidence="8 9" key="1">
    <citation type="submission" date="2019-09" db="EMBL/GenBank/DDBJ databases">
        <title>Bird 10,000 Genomes (B10K) Project - Family phase.</title>
        <authorList>
            <person name="Zhang G."/>
        </authorList>
    </citation>
    <scope>NUCLEOTIDE SEQUENCE [LARGE SCALE GENOMIC DNA]</scope>
    <source>
        <strain evidence="8">B10K-DU-029-46</strain>
    </source>
</reference>
<name>A0A7L3LMM1_9CHAR</name>
<dbReference type="GO" id="GO:0005524">
    <property type="term" value="F:ATP binding"/>
    <property type="evidence" value="ECO:0007669"/>
    <property type="project" value="UniProtKB-KW"/>
</dbReference>
<dbReference type="InterPro" id="IPR031450">
    <property type="entry name" value="Poxin-SLFN/SLFN_N"/>
</dbReference>
<evidence type="ECO:0000256" key="1">
    <source>
        <dbReference type="ARBA" id="ARBA00010114"/>
    </source>
</evidence>
<feature type="domain" description="Schlafen GTPase-like" evidence="7">
    <location>
        <begin position="406"/>
        <end position="544"/>
    </location>
</feature>
<evidence type="ECO:0000313" key="8">
    <source>
        <dbReference type="EMBL" id="NXU55354.1"/>
    </source>
</evidence>
<evidence type="ECO:0000256" key="3">
    <source>
        <dbReference type="ARBA" id="ARBA00022840"/>
    </source>
</evidence>
<dbReference type="AlphaFoldDB" id="A0A7L3LMM1"/>
<proteinExistence type="inferred from homology"/>
<feature type="domain" description="Schlafen group 3-like DNA/RNA helicase" evidence="5">
    <location>
        <begin position="600"/>
        <end position="684"/>
    </location>
</feature>
<dbReference type="PANTHER" id="PTHR12155:SF30">
    <property type="entry name" value="PROTEIN SLFN14"/>
    <property type="match status" value="1"/>
</dbReference>
<comment type="similarity">
    <text evidence="1">Belongs to the Schlafen family. Subgroup III subfamily.</text>
</comment>
<dbReference type="PANTHER" id="PTHR12155">
    <property type="entry name" value="SCHLAFEN"/>
    <property type="match status" value="1"/>
</dbReference>
<dbReference type="OrthoDB" id="6052143at2759"/>